<organism evidence="1 2">
    <name type="scientific">Tessaracoccus flavescens</name>
    <dbReference type="NCBI Taxonomy" id="399497"/>
    <lineage>
        <taxon>Bacteria</taxon>
        <taxon>Bacillati</taxon>
        <taxon>Actinomycetota</taxon>
        <taxon>Actinomycetes</taxon>
        <taxon>Propionibacteriales</taxon>
        <taxon>Propionibacteriaceae</taxon>
        <taxon>Tessaracoccus</taxon>
    </lineage>
</organism>
<sequence>MARYAEKTRQIAEVDVDRALEATSMDEALRTVALGTALLDPMLLTLRRLAQQVVAAEALGPDD</sequence>
<keyword evidence="2" id="KW-1185">Reference proteome</keyword>
<gene>
    <name evidence="1" type="ORF">BW733_09285</name>
</gene>
<proteinExistence type="predicted"/>
<accession>A0A1Q2CXW1</accession>
<dbReference type="AlphaFoldDB" id="A0A1Q2CXW1"/>
<reference evidence="1 2" key="1">
    <citation type="journal article" date="2008" name="Int. J. Syst. Evol. Microbiol.">
        <title>Tessaracoccus flavescens sp. nov., isolated from marine sediment.</title>
        <authorList>
            <person name="Lee D.W."/>
            <person name="Lee S.D."/>
        </authorList>
    </citation>
    <scope>NUCLEOTIDE SEQUENCE [LARGE SCALE GENOMIC DNA]</scope>
    <source>
        <strain evidence="1 2">SST-39T</strain>
    </source>
</reference>
<dbReference type="Proteomes" id="UP000188235">
    <property type="component" value="Chromosome"/>
</dbReference>
<dbReference type="RefSeq" id="WP_077349874.1">
    <property type="nucleotide sequence ID" value="NZ_CP019607.1"/>
</dbReference>
<evidence type="ECO:0000313" key="1">
    <source>
        <dbReference type="EMBL" id="AQP50992.1"/>
    </source>
</evidence>
<protein>
    <submittedName>
        <fullName evidence="1">Uncharacterized protein</fullName>
    </submittedName>
</protein>
<dbReference type="EMBL" id="CP019607">
    <property type="protein sequence ID" value="AQP50992.1"/>
    <property type="molecule type" value="Genomic_DNA"/>
</dbReference>
<dbReference type="STRING" id="399497.BW733_09285"/>
<evidence type="ECO:0000313" key="2">
    <source>
        <dbReference type="Proteomes" id="UP000188235"/>
    </source>
</evidence>
<name>A0A1Q2CXW1_9ACTN</name>
<dbReference type="KEGG" id="tfa:BW733_09285"/>